<evidence type="ECO:0000256" key="7">
    <source>
        <dbReference type="ARBA" id="ARBA00023204"/>
    </source>
</evidence>
<comment type="caution">
    <text evidence="12">The sequence shown here is derived from an EMBL/GenBank/DDBJ whole genome shotgun (WGS) entry which is preliminary data.</text>
</comment>
<organism evidence="12 13">
    <name type="scientific">Bhargavaea ullalensis</name>
    <dbReference type="NCBI Taxonomy" id="1265685"/>
    <lineage>
        <taxon>Bacteria</taxon>
        <taxon>Bacillati</taxon>
        <taxon>Bacillota</taxon>
        <taxon>Bacilli</taxon>
        <taxon>Bacillales</taxon>
        <taxon>Caryophanaceae</taxon>
        <taxon>Bhargavaea</taxon>
    </lineage>
</organism>
<keyword evidence="6" id="KW-0067">ATP-binding</keyword>
<evidence type="ECO:0000313" key="13">
    <source>
        <dbReference type="Proteomes" id="UP001549099"/>
    </source>
</evidence>
<evidence type="ECO:0000256" key="3">
    <source>
        <dbReference type="ARBA" id="ARBA00021315"/>
    </source>
</evidence>
<proteinExistence type="inferred from homology"/>
<keyword evidence="10" id="KW-0175">Coiled coil</keyword>
<feature type="domain" description="RecF/RecN/SMC N-terminal" evidence="11">
    <location>
        <begin position="1"/>
        <end position="507"/>
    </location>
</feature>
<dbReference type="InterPro" id="IPR003395">
    <property type="entry name" value="RecF/RecN/SMC_N"/>
</dbReference>
<sequence>MLRELSIKNFAIISELSISFDSGLTVLTGETGAGKSIIIDAVQLLAGGRGSSEFIRHGEKKAELEGMFILDNPAHAVFRKLEENGISHEEGTVILRRDIAQSGKSTCRINGKLVTIAILREIGASIIDIHGQHETQELMDEQRHVLLLDQFGWESVAPAKESYTKLFERYSKLRRRLTQYEDSEQQIAHKIDLYRFQIGEIDDAGFHDQEEEELTEERSRLKNFHTIYERIASAYEAIQGESKGLDWTGAAMSDLEHAATVDPAVGEQSTAVSDAFYTLQDAAFSLKGLMDEMEFDPVRLDEVEQRLALLQSMKRKYGSDIPEIIAYREKIGSELEKLENRDERLREDRGEIDALEEDLKVEAEELAVLRRRAAEDLSEAIHRQLKELYMEKAEFSVSFSPRERFDREGAEDVTFLISANVGEPLKPLAKVASGGELSRIMLALKSIFSKHQEVTSIIFDEVDTGVSGRVAQSIAEKIAAISIHSQVLCISHLPQVAAMADHHLLIRKDVTGDRTETTVEELAGVGRTEELSRMMTGAEMTELTKQHADELLRMAEERKIELSGHAG</sequence>
<dbReference type="RefSeq" id="WP_354195339.1">
    <property type="nucleotide sequence ID" value="NZ_JBEPLW010000002.1"/>
</dbReference>
<protein>
    <recommendedName>
        <fullName evidence="3 9">DNA repair protein RecN</fullName>
    </recommendedName>
    <alternativeName>
        <fullName evidence="8 9">Recombination protein N</fullName>
    </alternativeName>
</protein>
<dbReference type="Proteomes" id="UP001549099">
    <property type="component" value="Unassembled WGS sequence"/>
</dbReference>
<dbReference type="EMBL" id="JBEPLW010000002">
    <property type="protein sequence ID" value="MET3574806.1"/>
    <property type="molecule type" value="Genomic_DNA"/>
</dbReference>
<comment type="function">
    <text evidence="1 9">May be involved in recombinational repair of damaged DNA.</text>
</comment>
<dbReference type="SUPFAM" id="SSF52540">
    <property type="entry name" value="P-loop containing nucleoside triphosphate hydrolases"/>
    <property type="match status" value="1"/>
</dbReference>
<evidence type="ECO:0000256" key="8">
    <source>
        <dbReference type="ARBA" id="ARBA00033408"/>
    </source>
</evidence>
<keyword evidence="5 9" id="KW-0227">DNA damage</keyword>
<dbReference type="Pfam" id="PF02463">
    <property type="entry name" value="SMC_N"/>
    <property type="match status" value="1"/>
</dbReference>
<dbReference type="PANTHER" id="PTHR11059:SF0">
    <property type="entry name" value="DNA REPAIR PROTEIN RECN"/>
    <property type="match status" value="1"/>
</dbReference>
<evidence type="ECO:0000256" key="10">
    <source>
        <dbReference type="SAM" id="Coils"/>
    </source>
</evidence>
<dbReference type="InterPro" id="IPR004604">
    <property type="entry name" value="DNA_recomb/repair_RecN"/>
</dbReference>
<evidence type="ECO:0000259" key="11">
    <source>
        <dbReference type="Pfam" id="PF02463"/>
    </source>
</evidence>
<evidence type="ECO:0000256" key="4">
    <source>
        <dbReference type="ARBA" id="ARBA00022741"/>
    </source>
</evidence>
<evidence type="ECO:0000256" key="1">
    <source>
        <dbReference type="ARBA" id="ARBA00003618"/>
    </source>
</evidence>
<evidence type="ECO:0000256" key="2">
    <source>
        <dbReference type="ARBA" id="ARBA00009441"/>
    </source>
</evidence>
<dbReference type="PIRSF" id="PIRSF003128">
    <property type="entry name" value="RecN"/>
    <property type="match status" value="1"/>
</dbReference>
<keyword evidence="4" id="KW-0547">Nucleotide-binding</keyword>
<evidence type="ECO:0000313" key="12">
    <source>
        <dbReference type="EMBL" id="MET3574806.1"/>
    </source>
</evidence>
<feature type="coiled-coil region" evidence="10">
    <location>
        <begin position="328"/>
        <end position="372"/>
    </location>
</feature>
<dbReference type="NCBIfam" id="TIGR00634">
    <property type="entry name" value="recN"/>
    <property type="match status" value="1"/>
</dbReference>
<gene>
    <name evidence="12" type="ORF">ABID49_000688</name>
</gene>
<reference evidence="12 13" key="1">
    <citation type="submission" date="2024-06" db="EMBL/GenBank/DDBJ databases">
        <title>Genomic Encyclopedia of Type Strains, Phase IV (KMG-IV): sequencing the most valuable type-strain genomes for metagenomic binning, comparative biology and taxonomic classification.</title>
        <authorList>
            <person name="Goeker M."/>
        </authorList>
    </citation>
    <scope>NUCLEOTIDE SEQUENCE [LARGE SCALE GENOMIC DNA]</scope>
    <source>
        <strain evidence="12 13">DSM 26128</strain>
    </source>
</reference>
<accession>A0ABV2G964</accession>
<evidence type="ECO:0000256" key="9">
    <source>
        <dbReference type="PIRNR" id="PIRNR003128"/>
    </source>
</evidence>
<name>A0ABV2G964_9BACL</name>
<keyword evidence="7 9" id="KW-0234">DNA repair</keyword>
<dbReference type="CDD" id="cd03241">
    <property type="entry name" value="ABC_RecN"/>
    <property type="match status" value="2"/>
</dbReference>
<dbReference type="PANTHER" id="PTHR11059">
    <property type="entry name" value="DNA REPAIR PROTEIN RECN"/>
    <property type="match status" value="1"/>
</dbReference>
<dbReference type="InterPro" id="IPR027417">
    <property type="entry name" value="P-loop_NTPase"/>
</dbReference>
<evidence type="ECO:0000256" key="6">
    <source>
        <dbReference type="ARBA" id="ARBA00022840"/>
    </source>
</evidence>
<evidence type="ECO:0000256" key="5">
    <source>
        <dbReference type="ARBA" id="ARBA00022763"/>
    </source>
</evidence>
<keyword evidence="13" id="KW-1185">Reference proteome</keyword>
<comment type="similarity">
    <text evidence="2 9">Belongs to the RecN family.</text>
</comment>
<dbReference type="Gene3D" id="3.40.50.300">
    <property type="entry name" value="P-loop containing nucleotide triphosphate hydrolases"/>
    <property type="match status" value="2"/>
</dbReference>